<feature type="compositionally biased region" description="Basic and acidic residues" evidence="1">
    <location>
        <begin position="583"/>
        <end position="593"/>
    </location>
</feature>
<feature type="compositionally biased region" description="Pro residues" evidence="1">
    <location>
        <begin position="56"/>
        <end position="65"/>
    </location>
</feature>
<dbReference type="Proteomes" id="UP000011976">
    <property type="component" value="Unassembled WGS sequence"/>
</dbReference>
<feature type="region of interest" description="Disordered" evidence="1">
    <location>
        <begin position="1"/>
        <end position="22"/>
    </location>
</feature>
<sequence>MAAAWSTADPSDAPAGALASSHPNRPTLFPLVGLLVCMHALAPSNPPSNARTRESNPPPAPPCPDLPLLTTTSSSAAPASPPPSTTALRLISPPSPPSSSPSLRLLRIQKHRCKVGRSILPHTSPPCLPPPSHRRPQLKRRAALRAYIPLRPIISIPSLFMTSTAPPPSRGYAPLGQLPASMRSSQPMPAPLSRVALAAKQNQILALQALQAAAASASASASVSSASSSTAGSPPPATSYLKPCVGTVQTAGAKRGRKFQAFRAPALVTSPLASSLPHSSAQTTAKLTPLITTSVPHWSAEGSHPLFDPSSGKRSEIYSLTNDRYPGAPGTALAKAREAQQKALQTAKREAAKKLASKAELEHLGVKGLGKKRKSSSPYATVGATANAATAVQVHPVYSASTSRAVQEYIASQAMSRDSSRSRSSAKPAASDNTLTVPSVSRSRRPASRASSPAPAMAQAPSARRSGTRSGSTAPSEEEATRNSRGSPSRGTSPPDQNKSLHGLSSTAPFQSSPLAASAITMEPLLDTEDAEQNSAKPDASLAEVSVSAARAASSAKRKASALSQEVQADNSVEVAAADALDETSKRLKRDGDETSADPAGHEAPARHVKEGSPSSVSSSRRTSPRMSSRRIVAEAA</sequence>
<feature type="compositionally biased region" description="Low complexity" evidence="1">
    <location>
        <begin position="66"/>
        <end position="78"/>
    </location>
</feature>
<organism evidence="2 3">
    <name type="scientific">Pseudozyma antarctica (strain T-34)</name>
    <name type="common">Yeast</name>
    <name type="synonym">Candida antarctica</name>
    <dbReference type="NCBI Taxonomy" id="1151754"/>
    <lineage>
        <taxon>Eukaryota</taxon>
        <taxon>Fungi</taxon>
        <taxon>Dikarya</taxon>
        <taxon>Basidiomycota</taxon>
        <taxon>Ustilaginomycotina</taxon>
        <taxon>Ustilaginomycetes</taxon>
        <taxon>Ustilaginales</taxon>
        <taxon>Ustilaginaceae</taxon>
        <taxon>Moesziomyces</taxon>
    </lineage>
</organism>
<dbReference type="OrthoDB" id="3366673at2759"/>
<feature type="region of interest" description="Disordered" evidence="1">
    <location>
        <begin position="413"/>
        <end position="637"/>
    </location>
</feature>
<feature type="region of interest" description="Disordered" evidence="1">
    <location>
        <begin position="45"/>
        <end position="103"/>
    </location>
</feature>
<reference evidence="3" key="1">
    <citation type="journal article" date="2013" name="Genome Announc.">
        <title>Genome sequence of the basidiomycetous yeast Pseudozyma antarctica T-34, a producer of the glycolipid biosurfactants mannosylerythritol lipids.</title>
        <authorList>
            <person name="Morita T."/>
            <person name="Koike H."/>
            <person name="Koyama Y."/>
            <person name="Hagiwara H."/>
            <person name="Ito E."/>
            <person name="Fukuoka T."/>
            <person name="Imura T."/>
            <person name="Machida M."/>
            <person name="Kitamoto D."/>
        </authorList>
    </citation>
    <scope>NUCLEOTIDE SEQUENCE [LARGE SCALE GENOMIC DNA]</scope>
    <source>
        <strain evidence="3">T-34</strain>
    </source>
</reference>
<feature type="compositionally biased region" description="Low complexity" evidence="1">
    <location>
        <begin position="540"/>
        <end position="555"/>
    </location>
</feature>
<feature type="compositionally biased region" description="Low complexity" evidence="1">
    <location>
        <begin position="613"/>
        <end position="631"/>
    </location>
</feature>
<gene>
    <name evidence="2" type="ORF">PANT_9c00079</name>
</gene>
<feature type="compositionally biased region" description="Polar residues" evidence="1">
    <location>
        <begin position="496"/>
        <end position="515"/>
    </location>
</feature>
<evidence type="ECO:0000313" key="3">
    <source>
        <dbReference type="Proteomes" id="UP000011976"/>
    </source>
</evidence>
<dbReference type="EMBL" id="DF196775">
    <property type="protein sequence ID" value="GAC73358.1"/>
    <property type="molecule type" value="Genomic_DNA"/>
</dbReference>
<feature type="compositionally biased region" description="Low complexity" evidence="1">
    <location>
        <begin position="483"/>
        <end position="495"/>
    </location>
</feature>
<evidence type="ECO:0000313" key="2">
    <source>
        <dbReference type="EMBL" id="GAC73358.1"/>
    </source>
</evidence>
<name>M9MC98_PSEA3</name>
<feature type="compositionally biased region" description="Low complexity" evidence="1">
    <location>
        <begin position="448"/>
        <end position="475"/>
    </location>
</feature>
<protein>
    <submittedName>
        <fullName evidence="2">Uncharacterized protein</fullName>
    </submittedName>
</protein>
<feature type="compositionally biased region" description="Basic and acidic residues" evidence="1">
    <location>
        <begin position="600"/>
        <end position="611"/>
    </location>
</feature>
<evidence type="ECO:0000256" key="1">
    <source>
        <dbReference type="SAM" id="MobiDB-lite"/>
    </source>
</evidence>
<feature type="region of interest" description="Disordered" evidence="1">
    <location>
        <begin position="224"/>
        <end position="243"/>
    </location>
</feature>
<dbReference type="AlphaFoldDB" id="M9MC98"/>
<feature type="compositionally biased region" description="Low complexity" evidence="1">
    <location>
        <begin position="413"/>
        <end position="431"/>
    </location>
</feature>
<proteinExistence type="predicted"/>
<accession>M9MC98</accession>